<gene>
    <name evidence="1" type="ORF">LOC71_10580</name>
</gene>
<dbReference type="EMBL" id="JAJKFW010000022">
    <property type="protein sequence ID" value="MCC9642722.1"/>
    <property type="molecule type" value="Genomic_DNA"/>
</dbReference>
<dbReference type="RefSeq" id="WP_230273629.1">
    <property type="nucleotide sequence ID" value="NZ_JAJKFW010000022.1"/>
</dbReference>
<keyword evidence="2" id="KW-1185">Reference proteome</keyword>
<comment type="caution">
    <text evidence="1">The sequence shown here is derived from an EMBL/GenBank/DDBJ whole genome shotgun (WGS) entry which is preliminary data.</text>
</comment>
<dbReference type="CDD" id="cd03801">
    <property type="entry name" value="GT4_PimA-like"/>
    <property type="match status" value="1"/>
</dbReference>
<proteinExistence type="predicted"/>
<protein>
    <submittedName>
        <fullName evidence="1">Glycosyltransferase family 4 protein</fullName>
    </submittedName>
</protein>
<dbReference type="SUPFAM" id="SSF53756">
    <property type="entry name" value="UDP-Glycosyltransferase/glycogen phosphorylase"/>
    <property type="match status" value="1"/>
</dbReference>
<dbReference type="Proteomes" id="UP001430306">
    <property type="component" value="Unassembled WGS sequence"/>
</dbReference>
<dbReference type="InterPro" id="IPR050194">
    <property type="entry name" value="Glycosyltransferase_grp1"/>
</dbReference>
<organism evidence="1 2">
    <name type="scientific">Rhodopirellula halodulae</name>
    <dbReference type="NCBI Taxonomy" id="2894198"/>
    <lineage>
        <taxon>Bacteria</taxon>
        <taxon>Pseudomonadati</taxon>
        <taxon>Planctomycetota</taxon>
        <taxon>Planctomycetia</taxon>
        <taxon>Pirellulales</taxon>
        <taxon>Pirellulaceae</taxon>
        <taxon>Rhodopirellula</taxon>
    </lineage>
</organism>
<evidence type="ECO:0000313" key="2">
    <source>
        <dbReference type="Proteomes" id="UP001430306"/>
    </source>
</evidence>
<dbReference type="PANTHER" id="PTHR45947">
    <property type="entry name" value="SULFOQUINOVOSYL TRANSFERASE SQD2"/>
    <property type="match status" value="1"/>
</dbReference>
<evidence type="ECO:0000313" key="1">
    <source>
        <dbReference type="EMBL" id="MCC9642722.1"/>
    </source>
</evidence>
<dbReference type="Gene3D" id="3.40.50.2000">
    <property type="entry name" value="Glycogen Phosphorylase B"/>
    <property type="match status" value="2"/>
</dbReference>
<accession>A0ABS8NGQ4</accession>
<name>A0ABS8NGQ4_9BACT</name>
<dbReference type="Pfam" id="PF13692">
    <property type="entry name" value="Glyco_trans_1_4"/>
    <property type="match status" value="1"/>
</dbReference>
<dbReference type="PANTHER" id="PTHR45947:SF3">
    <property type="entry name" value="SULFOQUINOVOSYL TRANSFERASE SQD2"/>
    <property type="match status" value="1"/>
</dbReference>
<reference evidence="1" key="1">
    <citation type="submission" date="2021-11" db="EMBL/GenBank/DDBJ databases">
        <title>Genome sequence.</title>
        <authorList>
            <person name="Sun Q."/>
        </authorList>
    </citation>
    <scope>NUCLEOTIDE SEQUENCE</scope>
    <source>
        <strain evidence="1">JC740</strain>
    </source>
</reference>
<sequence>MKYTVVVNGRFNAFDYSRELQDRGQLAGLVSTMPRKVARKYGISAGLYDGLPQFELSKRVFRKMFRRELPCEAYAKAFTSTALKRVRDECDAIVAFAGYALEIFESKKCKGKLRVLHRGSTHTLENSRLRNEAFQYHGRAYTPLPDSFIARELREYEVADKILVPSTFVYESFVKNGVNASKLMLNPYGCSLHRFRDAESSVGSESSDENVILFVGQVCERKGIGVLVRAVELVSQVRPCTKLRVVGAIAKGCRKFLQSEVVDYAGVLGPKELAAEYRRASVFVLPSFEEGQANVLLESAYFGLPIVATRNSGIKDCKLPSGFARICDVGSVDSTVAEILKALEAPRVVGHVVTPTWKAFTDRLVKSCSHVENVVQDLRLGDDA</sequence>